<dbReference type="GO" id="GO:0090263">
    <property type="term" value="P:positive regulation of canonical Wnt signaling pathway"/>
    <property type="evidence" value="ECO:0007669"/>
    <property type="project" value="TreeGrafter"/>
</dbReference>
<dbReference type="Pfam" id="PF01153">
    <property type="entry name" value="Glypican"/>
    <property type="match status" value="1"/>
</dbReference>
<dbReference type="GO" id="GO:0009986">
    <property type="term" value="C:cell surface"/>
    <property type="evidence" value="ECO:0007669"/>
    <property type="project" value="TreeGrafter"/>
</dbReference>
<evidence type="ECO:0000256" key="3">
    <source>
        <dbReference type="ARBA" id="ARBA00022475"/>
    </source>
</evidence>
<gene>
    <name evidence="13" type="ORF">AKAME5_001064300</name>
</gene>
<comment type="similarity">
    <text evidence="2 11">Belongs to the glypican family.</text>
</comment>
<reference evidence="13" key="1">
    <citation type="submission" date="2022-08" db="EMBL/GenBank/DDBJ databases">
        <title>Genome sequencing of akame (Lates japonicus).</title>
        <authorList>
            <person name="Hashiguchi Y."/>
            <person name="Takahashi H."/>
        </authorList>
    </citation>
    <scope>NUCLEOTIDE SEQUENCE</scope>
    <source>
        <strain evidence="13">Kochi</strain>
    </source>
</reference>
<evidence type="ECO:0000256" key="1">
    <source>
        <dbReference type="ARBA" id="ARBA00004609"/>
    </source>
</evidence>
<evidence type="ECO:0000256" key="2">
    <source>
        <dbReference type="ARBA" id="ARBA00010260"/>
    </source>
</evidence>
<evidence type="ECO:0000256" key="9">
    <source>
        <dbReference type="ARBA" id="ARBA00023207"/>
    </source>
</evidence>
<keyword evidence="8" id="KW-0325">Glycoprotein</keyword>
<dbReference type="GO" id="GO:1905475">
    <property type="term" value="P:regulation of protein localization to membrane"/>
    <property type="evidence" value="ECO:0007669"/>
    <property type="project" value="TreeGrafter"/>
</dbReference>
<proteinExistence type="inferred from homology"/>
<evidence type="ECO:0000256" key="5">
    <source>
        <dbReference type="ARBA" id="ARBA00022729"/>
    </source>
</evidence>
<dbReference type="InterPro" id="IPR001863">
    <property type="entry name" value="Glypican"/>
</dbReference>
<accession>A0AAD3MQV1</accession>
<evidence type="ECO:0000256" key="10">
    <source>
        <dbReference type="ARBA" id="ARBA00023288"/>
    </source>
</evidence>
<dbReference type="GO" id="GO:0016477">
    <property type="term" value="P:cell migration"/>
    <property type="evidence" value="ECO:0007669"/>
    <property type="project" value="TreeGrafter"/>
</dbReference>
<dbReference type="GO" id="GO:0005576">
    <property type="term" value="C:extracellular region"/>
    <property type="evidence" value="ECO:0007669"/>
    <property type="project" value="TreeGrafter"/>
</dbReference>
<evidence type="ECO:0000313" key="14">
    <source>
        <dbReference type="Proteomes" id="UP001279410"/>
    </source>
</evidence>
<name>A0AAD3MQV1_LATJO</name>
<keyword evidence="14" id="KW-1185">Reference proteome</keyword>
<keyword evidence="5" id="KW-0732">Signal</keyword>
<evidence type="ECO:0000256" key="4">
    <source>
        <dbReference type="ARBA" id="ARBA00022622"/>
    </source>
</evidence>
<evidence type="ECO:0000256" key="6">
    <source>
        <dbReference type="ARBA" id="ARBA00022974"/>
    </source>
</evidence>
<evidence type="ECO:0000256" key="8">
    <source>
        <dbReference type="ARBA" id="ARBA00023180"/>
    </source>
</evidence>
<keyword evidence="7 12" id="KW-0472">Membrane</keyword>
<feature type="non-terminal residue" evidence="13">
    <location>
        <position position="145"/>
    </location>
</feature>
<keyword evidence="4 12" id="KW-0336">GPI-anchor</keyword>
<organism evidence="13 14">
    <name type="scientific">Lates japonicus</name>
    <name type="common">Japanese lates</name>
    <dbReference type="NCBI Taxonomy" id="270547"/>
    <lineage>
        <taxon>Eukaryota</taxon>
        <taxon>Metazoa</taxon>
        <taxon>Chordata</taxon>
        <taxon>Craniata</taxon>
        <taxon>Vertebrata</taxon>
        <taxon>Euteleostomi</taxon>
        <taxon>Actinopterygii</taxon>
        <taxon>Neopterygii</taxon>
        <taxon>Teleostei</taxon>
        <taxon>Neoteleostei</taxon>
        <taxon>Acanthomorphata</taxon>
        <taxon>Carangaria</taxon>
        <taxon>Carangaria incertae sedis</taxon>
        <taxon>Centropomidae</taxon>
        <taxon>Lates</taxon>
    </lineage>
</organism>
<comment type="subcellular location">
    <subcellularLocation>
        <location evidence="1 12">Cell membrane</location>
        <topology evidence="1 12">Lipid-anchor</topology>
        <topology evidence="1 12">GPI-anchor</topology>
    </subcellularLocation>
</comment>
<evidence type="ECO:0000256" key="11">
    <source>
        <dbReference type="RuleBase" id="RU003518"/>
    </source>
</evidence>
<keyword evidence="6 12" id="KW-0654">Proteoglycan</keyword>
<keyword evidence="10 12" id="KW-0449">Lipoprotein</keyword>
<dbReference type="AlphaFoldDB" id="A0AAD3MQV1"/>
<keyword evidence="9 12" id="KW-0357">Heparan sulfate</keyword>
<sequence>MQTVDHCKVLSAGQTGFSPHHHSSSVQEKTPDLCCEALSLIPTNNVKIRRKPVIFAVNVIDVDAYSCHEVRTAFQLRQVGPLHRVPETPGTDVDLLICKHQGPSCCTRKMEESYQFAVKRETLHNIHSYSYELEHLISGHSDAFQ</sequence>
<dbReference type="Proteomes" id="UP001279410">
    <property type="component" value="Unassembled WGS sequence"/>
</dbReference>
<evidence type="ECO:0000256" key="12">
    <source>
        <dbReference type="RuleBase" id="RU003519"/>
    </source>
</evidence>
<dbReference type="GO" id="GO:0098552">
    <property type="term" value="C:side of membrane"/>
    <property type="evidence" value="ECO:0007669"/>
    <property type="project" value="UniProtKB-KW"/>
</dbReference>
<dbReference type="EMBL" id="BRZM01000034">
    <property type="protein sequence ID" value="GLD58538.1"/>
    <property type="molecule type" value="Genomic_DNA"/>
</dbReference>
<dbReference type="PANTHER" id="PTHR10822:SF19">
    <property type="entry name" value="GLYPICAN-5"/>
    <property type="match status" value="1"/>
</dbReference>
<protein>
    <submittedName>
        <fullName evidence="13">Glypican-5-like isoform X1</fullName>
    </submittedName>
</protein>
<comment type="caution">
    <text evidence="13">The sequence shown here is derived from an EMBL/GenBank/DDBJ whole genome shotgun (WGS) entry which is preliminary data.</text>
</comment>
<dbReference type="GO" id="GO:0005886">
    <property type="term" value="C:plasma membrane"/>
    <property type="evidence" value="ECO:0007669"/>
    <property type="project" value="UniProtKB-SubCell"/>
</dbReference>
<keyword evidence="3" id="KW-1003">Cell membrane</keyword>
<comment type="function">
    <text evidence="12">Cell surface proteoglycan.</text>
</comment>
<dbReference type="PANTHER" id="PTHR10822">
    <property type="entry name" value="GLYPICAN"/>
    <property type="match status" value="1"/>
</dbReference>
<evidence type="ECO:0000256" key="7">
    <source>
        <dbReference type="ARBA" id="ARBA00023136"/>
    </source>
</evidence>
<evidence type="ECO:0000313" key="13">
    <source>
        <dbReference type="EMBL" id="GLD58538.1"/>
    </source>
</evidence>